<dbReference type="InterPro" id="IPR025966">
    <property type="entry name" value="OppC_N"/>
</dbReference>
<evidence type="ECO:0000256" key="4">
    <source>
        <dbReference type="ARBA" id="ARBA00022692"/>
    </source>
</evidence>
<evidence type="ECO:0000256" key="5">
    <source>
        <dbReference type="ARBA" id="ARBA00022989"/>
    </source>
</evidence>
<dbReference type="InterPro" id="IPR000515">
    <property type="entry name" value="MetI-like"/>
</dbReference>
<accession>A0ABT5JAH9</accession>
<dbReference type="Proteomes" id="UP001165652">
    <property type="component" value="Unassembled WGS sequence"/>
</dbReference>
<dbReference type="InterPro" id="IPR050366">
    <property type="entry name" value="BP-dependent_transpt_permease"/>
</dbReference>
<protein>
    <submittedName>
        <fullName evidence="9">ABC transporter permease</fullName>
    </submittedName>
</protein>
<dbReference type="PROSITE" id="PS50928">
    <property type="entry name" value="ABC_TM1"/>
    <property type="match status" value="1"/>
</dbReference>
<dbReference type="RefSeq" id="WP_272777424.1">
    <property type="nucleotide sequence ID" value="NZ_JAQQLI010000017.1"/>
</dbReference>
<evidence type="ECO:0000256" key="2">
    <source>
        <dbReference type="ARBA" id="ARBA00022448"/>
    </source>
</evidence>
<feature type="transmembrane region" description="Helical" evidence="7">
    <location>
        <begin position="248"/>
        <end position="270"/>
    </location>
</feature>
<comment type="similarity">
    <text evidence="7">Belongs to the binding-protein-dependent transport system permease family.</text>
</comment>
<proteinExistence type="inferred from homology"/>
<evidence type="ECO:0000256" key="6">
    <source>
        <dbReference type="ARBA" id="ARBA00023136"/>
    </source>
</evidence>
<dbReference type="Pfam" id="PF12911">
    <property type="entry name" value="OppC_N"/>
    <property type="match status" value="1"/>
</dbReference>
<feature type="transmembrane region" description="Helical" evidence="7">
    <location>
        <begin position="86"/>
        <end position="110"/>
    </location>
</feature>
<gene>
    <name evidence="9" type="ORF">PQJ73_12870</name>
</gene>
<dbReference type="EMBL" id="JAQQLI010000017">
    <property type="protein sequence ID" value="MDC7786578.1"/>
    <property type="molecule type" value="Genomic_DNA"/>
</dbReference>
<organism evidence="9 10">
    <name type="scientific">Rhodoplanes tepidamans</name>
    <name type="common">Rhodoplanes cryptolactis</name>
    <dbReference type="NCBI Taxonomy" id="200616"/>
    <lineage>
        <taxon>Bacteria</taxon>
        <taxon>Pseudomonadati</taxon>
        <taxon>Pseudomonadota</taxon>
        <taxon>Alphaproteobacteria</taxon>
        <taxon>Hyphomicrobiales</taxon>
        <taxon>Nitrobacteraceae</taxon>
        <taxon>Rhodoplanes</taxon>
    </lineage>
</organism>
<evidence type="ECO:0000259" key="8">
    <source>
        <dbReference type="PROSITE" id="PS50928"/>
    </source>
</evidence>
<evidence type="ECO:0000313" key="9">
    <source>
        <dbReference type="EMBL" id="MDC7786578.1"/>
    </source>
</evidence>
<keyword evidence="6 7" id="KW-0472">Membrane</keyword>
<dbReference type="CDD" id="cd06261">
    <property type="entry name" value="TM_PBP2"/>
    <property type="match status" value="1"/>
</dbReference>
<dbReference type="Pfam" id="PF00528">
    <property type="entry name" value="BPD_transp_1"/>
    <property type="match status" value="1"/>
</dbReference>
<keyword evidence="4 7" id="KW-0812">Transmembrane</keyword>
<keyword evidence="10" id="KW-1185">Reference proteome</keyword>
<reference evidence="9" key="2">
    <citation type="submission" date="2023-02" db="EMBL/GenBank/DDBJ databases">
        <authorList>
            <person name="Rayyan A."/>
            <person name="Meyer T."/>
            <person name="Kyndt J.A."/>
        </authorList>
    </citation>
    <scope>NUCLEOTIDE SEQUENCE</scope>
    <source>
        <strain evidence="9">DSM 9987</strain>
    </source>
</reference>
<name>A0ABT5JAH9_RHOTP</name>
<dbReference type="PANTHER" id="PTHR43386:SF25">
    <property type="entry name" value="PEPTIDE ABC TRANSPORTER PERMEASE PROTEIN"/>
    <property type="match status" value="1"/>
</dbReference>
<dbReference type="SUPFAM" id="SSF161098">
    <property type="entry name" value="MetI-like"/>
    <property type="match status" value="1"/>
</dbReference>
<keyword evidence="2 7" id="KW-0813">Transport</keyword>
<keyword evidence="3" id="KW-1003">Cell membrane</keyword>
<reference evidence="9" key="1">
    <citation type="journal article" date="2023" name="Microbiol Resour">
        <title>Genome Sequences of Rhodoplanes serenus and Two Thermotolerant Strains, Rhodoplanes tepidamans and 'Rhodoplanes cryptolactis,' Further Refine the Genus.</title>
        <authorList>
            <person name="Rayyan A.A."/>
            <person name="Kyndt J.A."/>
        </authorList>
    </citation>
    <scope>NUCLEOTIDE SEQUENCE</scope>
    <source>
        <strain evidence="9">DSM 9987</strain>
    </source>
</reference>
<dbReference type="Gene3D" id="1.10.3720.10">
    <property type="entry name" value="MetI-like"/>
    <property type="match status" value="1"/>
</dbReference>
<sequence>MSLALSSAPLREKRAGRWPVAVLAAGATVVAIVAMAAIAPLVAPYDPLDQDLLALNQAPDAAHWLGTDHIGRDVLSRLLVGTRTTLTIGFGGAAVALAIGGGLGLVALALGRLTETLLFGAVDLIRAIPPILLALLLVVALGAGAGPVAIALGLSYAPFFAYVARAAWHREMAQDYVTAARTFGGGPLHVLRLHVLPNLAGALITQAAIVLPRCIVTESVLSFLGLGSSPDAPTWGRMVADASRTIEIAPHAIVAPVIAIVVLTTSLSVIGDDLRRRFDPLRHARATPPEVEP</sequence>
<comment type="subcellular location">
    <subcellularLocation>
        <location evidence="1 7">Cell membrane</location>
        <topology evidence="1 7">Multi-pass membrane protein</topology>
    </subcellularLocation>
</comment>
<dbReference type="PANTHER" id="PTHR43386">
    <property type="entry name" value="OLIGOPEPTIDE TRANSPORT SYSTEM PERMEASE PROTEIN APPC"/>
    <property type="match status" value="1"/>
</dbReference>
<comment type="caution">
    <text evidence="9">The sequence shown here is derived from an EMBL/GenBank/DDBJ whole genome shotgun (WGS) entry which is preliminary data.</text>
</comment>
<feature type="transmembrane region" description="Helical" evidence="7">
    <location>
        <begin position="20"/>
        <end position="43"/>
    </location>
</feature>
<dbReference type="InterPro" id="IPR035906">
    <property type="entry name" value="MetI-like_sf"/>
</dbReference>
<feature type="transmembrane region" description="Helical" evidence="7">
    <location>
        <begin position="131"/>
        <end position="154"/>
    </location>
</feature>
<evidence type="ECO:0000313" key="10">
    <source>
        <dbReference type="Proteomes" id="UP001165652"/>
    </source>
</evidence>
<feature type="domain" description="ABC transmembrane type-1" evidence="8">
    <location>
        <begin position="82"/>
        <end position="271"/>
    </location>
</feature>
<evidence type="ECO:0000256" key="1">
    <source>
        <dbReference type="ARBA" id="ARBA00004651"/>
    </source>
</evidence>
<evidence type="ECO:0000256" key="7">
    <source>
        <dbReference type="RuleBase" id="RU363032"/>
    </source>
</evidence>
<keyword evidence="5 7" id="KW-1133">Transmembrane helix</keyword>
<evidence type="ECO:0000256" key="3">
    <source>
        <dbReference type="ARBA" id="ARBA00022475"/>
    </source>
</evidence>